<dbReference type="AlphaFoldDB" id="A0AA89B9B3"/>
<gene>
    <name evidence="2" type="ORF">RJ639_036972</name>
</gene>
<evidence type="ECO:0000313" key="2">
    <source>
        <dbReference type="EMBL" id="KAK3033180.1"/>
    </source>
</evidence>
<accession>A0AA89B9B3</accession>
<name>A0AA89B9B3_9ASTE</name>
<dbReference type="Proteomes" id="UP001188597">
    <property type="component" value="Unassembled WGS sequence"/>
</dbReference>
<feature type="compositionally biased region" description="Polar residues" evidence="1">
    <location>
        <begin position="68"/>
        <end position="80"/>
    </location>
</feature>
<sequence length="146" mass="15933">MSTAAAEMMLQCVYNGSLSVHDTDIERRPYHRNCSCALHKSKGACPTACLQHGNFSFTKKQKWNDCSLSKTSSRIPSQPSYRGDSSDKNQEPSESYKTPKQATPLSTCEAAAPYPFDSGSLSLLAPELNAAPELRSALKVARSINM</sequence>
<feature type="region of interest" description="Disordered" evidence="1">
    <location>
        <begin position="68"/>
        <end position="104"/>
    </location>
</feature>
<reference evidence="2" key="1">
    <citation type="submission" date="2022-12" db="EMBL/GenBank/DDBJ databases">
        <title>Draft genome assemblies for two species of Escallonia (Escalloniales).</title>
        <authorList>
            <person name="Chanderbali A."/>
            <person name="Dervinis C."/>
            <person name="Anghel I."/>
            <person name="Soltis D."/>
            <person name="Soltis P."/>
            <person name="Zapata F."/>
        </authorList>
    </citation>
    <scope>NUCLEOTIDE SEQUENCE</scope>
    <source>
        <strain evidence="2">UCBG64.0493</strain>
        <tissue evidence="2">Leaf</tissue>
    </source>
</reference>
<dbReference type="PANTHER" id="PTHR35121">
    <property type="entry name" value="HOMEODOMAIN PROTEIN 8, PUTATIVE-RELATED"/>
    <property type="match status" value="1"/>
</dbReference>
<evidence type="ECO:0000256" key="1">
    <source>
        <dbReference type="SAM" id="MobiDB-lite"/>
    </source>
</evidence>
<keyword evidence="3" id="KW-1185">Reference proteome</keyword>
<proteinExistence type="predicted"/>
<dbReference type="EMBL" id="JAVXUP010000242">
    <property type="protein sequence ID" value="KAK3033180.1"/>
    <property type="molecule type" value="Genomic_DNA"/>
</dbReference>
<feature type="compositionally biased region" description="Polar residues" evidence="1">
    <location>
        <begin position="92"/>
        <end position="104"/>
    </location>
</feature>
<protein>
    <submittedName>
        <fullName evidence="2">Uncharacterized protein</fullName>
    </submittedName>
</protein>
<dbReference type="PANTHER" id="PTHR35121:SF4">
    <property type="entry name" value="SWIM-TYPE DOMAIN-CONTAINING PROTEIN"/>
    <property type="match status" value="1"/>
</dbReference>
<organism evidence="2 3">
    <name type="scientific">Escallonia herrerae</name>
    <dbReference type="NCBI Taxonomy" id="1293975"/>
    <lineage>
        <taxon>Eukaryota</taxon>
        <taxon>Viridiplantae</taxon>
        <taxon>Streptophyta</taxon>
        <taxon>Embryophyta</taxon>
        <taxon>Tracheophyta</taxon>
        <taxon>Spermatophyta</taxon>
        <taxon>Magnoliopsida</taxon>
        <taxon>eudicotyledons</taxon>
        <taxon>Gunneridae</taxon>
        <taxon>Pentapetalae</taxon>
        <taxon>asterids</taxon>
        <taxon>campanulids</taxon>
        <taxon>Escalloniales</taxon>
        <taxon>Escalloniaceae</taxon>
        <taxon>Escallonia</taxon>
    </lineage>
</organism>
<evidence type="ECO:0000313" key="3">
    <source>
        <dbReference type="Proteomes" id="UP001188597"/>
    </source>
</evidence>
<comment type="caution">
    <text evidence="2">The sequence shown here is derived from an EMBL/GenBank/DDBJ whole genome shotgun (WGS) entry which is preliminary data.</text>
</comment>